<dbReference type="EMBL" id="KB206788">
    <property type="protein sequence ID" value="ELP87725.1"/>
    <property type="molecule type" value="Genomic_DNA"/>
</dbReference>
<dbReference type="OrthoDB" id="783096at2759"/>
<evidence type="ECO:0000313" key="4">
    <source>
        <dbReference type="Proteomes" id="UP000014680"/>
    </source>
</evidence>
<accession>A0A0A1U139</accession>
<dbReference type="SUPFAM" id="SSF56300">
    <property type="entry name" value="Metallo-dependent phosphatases"/>
    <property type="match status" value="1"/>
</dbReference>
<dbReference type="InterPro" id="IPR004843">
    <property type="entry name" value="Calcineurin-like_PHP"/>
</dbReference>
<dbReference type="GeneID" id="14886721"/>
<dbReference type="InterPro" id="IPR029052">
    <property type="entry name" value="Metallo-depent_PP-like"/>
</dbReference>
<keyword evidence="1" id="KW-0812">Transmembrane</keyword>
<dbReference type="VEuPathDB" id="AmoebaDB:EIN_410580"/>
<dbReference type="KEGG" id="eiv:EIN_410580"/>
<dbReference type="InterPro" id="IPR051158">
    <property type="entry name" value="Metallophosphoesterase_sf"/>
</dbReference>
<evidence type="ECO:0000313" key="3">
    <source>
        <dbReference type="EMBL" id="ELP87725.1"/>
    </source>
</evidence>
<reference evidence="3 4" key="1">
    <citation type="submission" date="2012-10" db="EMBL/GenBank/DDBJ databases">
        <authorList>
            <person name="Zafar N."/>
            <person name="Inman J."/>
            <person name="Hall N."/>
            <person name="Lorenzi H."/>
            <person name="Caler E."/>
        </authorList>
    </citation>
    <scope>NUCLEOTIDE SEQUENCE [LARGE SCALE GENOMIC DNA]</scope>
    <source>
        <strain evidence="3 4">IP1</strain>
    </source>
</reference>
<dbReference type="AlphaFoldDB" id="A0A0A1U139"/>
<name>A0A0A1U139_ENTIV</name>
<keyword evidence="1" id="KW-1133">Transmembrane helix</keyword>
<dbReference type="Gene3D" id="3.60.21.10">
    <property type="match status" value="1"/>
</dbReference>
<dbReference type="PANTHER" id="PTHR31302:SF0">
    <property type="entry name" value="TRANSMEMBRANE PROTEIN WITH METALLOPHOSPHOESTERASE DOMAIN"/>
    <property type="match status" value="1"/>
</dbReference>
<feature type="domain" description="Calcineurin-like phosphoesterase" evidence="2">
    <location>
        <begin position="81"/>
        <end position="251"/>
    </location>
</feature>
<evidence type="ECO:0000259" key="2">
    <source>
        <dbReference type="Pfam" id="PF00149"/>
    </source>
</evidence>
<evidence type="ECO:0000256" key="1">
    <source>
        <dbReference type="SAM" id="Phobius"/>
    </source>
</evidence>
<dbReference type="Pfam" id="PF00149">
    <property type="entry name" value="Metallophos"/>
    <property type="match status" value="1"/>
</dbReference>
<feature type="transmembrane region" description="Helical" evidence="1">
    <location>
        <begin position="12"/>
        <end position="30"/>
    </location>
</feature>
<sequence>MPNLTDNILSVVYLILTLAVSVFSVCSFAFGTNFCVVLIIVIVFLAATFYLVTHYIKFQTCTYKRITMVIPNLPDSLKGKKIAIASDFHMDKKRSCITDRLLEESVNLMTSMSPDAIFLLGDFLDNEHTAVSDMYASFDKLSAICPVLGIYGNHDYVGGNPSLLNDKFQAHGVTIVPNGYAVKLFNKIDVVGIDDLEQVTYNPSVLSSYCQHNRVNDGEYNPIFVITHNPESTDHIKNYPVDAIFAGHTHGGQICVPSGTPLLKFWAKIPNAFWWSDKMRARMEAVCNMKYIYGWYSEQCSTNPDKKIQVLVSSGVGSHMGLRACCEPEVILVTLA</sequence>
<keyword evidence="1" id="KW-0472">Membrane</keyword>
<dbReference type="OMA" id="MGKLVRM"/>
<protein>
    <recommendedName>
        <fullName evidence="2">Calcineurin-like phosphoesterase domain-containing protein</fullName>
    </recommendedName>
</protein>
<proteinExistence type="predicted"/>
<organism evidence="3 4">
    <name type="scientific">Entamoeba invadens IP1</name>
    <dbReference type="NCBI Taxonomy" id="370355"/>
    <lineage>
        <taxon>Eukaryota</taxon>
        <taxon>Amoebozoa</taxon>
        <taxon>Evosea</taxon>
        <taxon>Archamoebae</taxon>
        <taxon>Mastigamoebida</taxon>
        <taxon>Entamoebidae</taxon>
        <taxon>Entamoeba</taxon>
    </lineage>
</organism>
<feature type="transmembrane region" description="Helical" evidence="1">
    <location>
        <begin position="36"/>
        <end position="56"/>
    </location>
</feature>
<dbReference type="GO" id="GO:0016787">
    <property type="term" value="F:hydrolase activity"/>
    <property type="evidence" value="ECO:0007669"/>
    <property type="project" value="InterPro"/>
</dbReference>
<dbReference type="Proteomes" id="UP000014680">
    <property type="component" value="Unassembled WGS sequence"/>
</dbReference>
<dbReference type="PANTHER" id="PTHR31302">
    <property type="entry name" value="TRANSMEMBRANE PROTEIN WITH METALLOPHOSPHOESTERASE DOMAIN-RELATED"/>
    <property type="match status" value="1"/>
</dbReference>
<dbReference type="RefSeq" id="XP_004254496.1">
    <property type="nucleotide sequence ID" value="XM_004254448.1"/>
</dbReference>
<gene>
    <name evidence="3" type="ORF">EIN_410580</name>
</gene>
<keyword evidence="4" id="KW-1185">Reference proteome</keyword>